<evidence type="ECO:0000256" key="1">
    <source>
        <dbReference type="SAM" id="MobiDB-lite"/>
    </source>
</evidence>
<gene>
    <name evidence="2" type="ORF">SKAU_G00381090</name>
</gene>
<dbReference type="Proteomes" id="UP001152622">
    <property type="component" value="Chromosome 19"/>
</dbReference>
<name>A0A9Q1EDQ1_SYNKA</name>
<reference evidence="2" key="1">
    <citation type="journal article" date="2023" name="Science">
        <title>Genome structures resolve the early diversification of teleost fishes.</title>
        <authorList>
            <person name="Parey E."/>
            <person name="Louis A."/>
            <person name="Montfort J."/>
            <person name="Bouchez O."/>
            <person name="Roques C."/>
            <person name="Iampietro C."/>
            <person name="Lluch J."/>
            <person name="Castinel A."/>
            <person name="Donnadieu C."/>
            <person name="Desvignes T."/>
            <person name="Floi Bucao C."/>
            <person name="Jouanno E."/>
            <person name="Wen M."/>
            <person name="Mejri S."/>
            <person name="Dirks R."/>
            <person name="Jansen H."/>
            <person name="Henkel C."/>
            <person name="Chen W.J."/>
            <person name="Zahm M."/>
            <person name="Cabau C."/>
            <person name="Klopp C."/>
            <person name="Thompson A.W."/>
            <person name="Robinson-Rechavi M."/>
            <person name="Braasch I."/>
            <person name="Lecointre G."/>
            <person name="Bobe J."/>
            <person name="Postlethwait J.H."/>
            <person name="Berthelot C."/>
            <person name="Roest Crollius H."/>
            <person name="Guiguen Y."/>
        </authorList>
    </citation>
    <scope>NUCLEOTIDE SEQUENCE</scope>
    <source>
        <strain evidence="2">WJC10195</strain>
    </source>
</reference>
<keyword evidence="3" id="KW-1185">Reference proteome</keyword>
<sequence length="161" mass="17374">MDKGDRGAEQKRSNDVPSFEEEKELSVPLVCTPDLQKVPPCPHFLKRHDPRKAHCSPVSNPKLLGGTPCAPRKDPALHFPMGKKRQGCGWKAGFCPTVAFSRSAAVRLVQYCTPRMEPPWGGVGPGGAGNRHACDGDSAGARFNSIRCTAALLNPAPRSLY</sequence>
<evidence type="ECO:0000313" key="3">
    <source>
        <dbReference type="Proteomes" id="UP001152622"/>
    </source>
</evidence>
<evidence type="ECO:0000313" key="2">
    <source>
        <dbReference type="EMBL" id="KAJ8336889.1"/>
    </source>
</evidence>
<protein>
    <submittedName>
        <fullName evidence="2">Uncharacterized protein</fullName>
    </submittedName>
</protein>
<dbReference type="EMBL" id="JAINUF010000019">
    <property type="protein sequence ID" value="KAJ8336889.1"/>
    <property type="molecule type" value="Genomic_DNA"/>
</dbReference>
<dbReference type="AlphaFoldDB" id="A0A9Q1EDQ1"/>
<proteinExistence type="predicted"/>
<accession>A0A9Q1EDQ1</accession>
<comment type="caution">
    <text evidence="2">The sequence shown here is derived from an EMBL/GenBank/DDBJ whole genome shotgun (WGS) entry which is preliminary data.</text>
</comment>
<organism evidence="2 3">
    <name type="scientific">Synaphobranchus kaupii</name>
    <name type="common">Kaup's arrowtooth eel</name>
    <dbReference type="NCBI Taxonomy" id="118154"/>
    <lineage>
        <taxon>Eukaryota</taxon>
        <taxon>Metazoa</taxon>
        <taxon>Chordata</taxon>
        <taxon>Craniata</taxon>
        <taxon>Vertebrata</taxon>
        <taxon>Euteleostomi</taxon>
        <taxon>Actinopterygii</taxon>
        <taxon>Neopterygii</taxon>
        <taxon>Teleostei</taxon>
        <taxon>Anguilliformes</taxon>
        <taxon>Synaphobranchidae</taxon>
        <taxon>Synaphobranchus</taxon>
    </lineage>
</organism>
<feature type="region of interest" description="Disordered" evidence="1">
    <location>
        <begin position="1"/>
        <end position="26"/>
    </location>
</feature>
<feature type="compositionally biased region" description="Basic and acidic residues" evidence="1">
    <location>
        <begin position="1"/>
        <end position="14"/>
    </location>
</feature>